<keyword evidence="2" id="KW-1185">Reference proteome</keyword>
<sequence>MGRTPCDSESGLAVGDLREMIPSIQVTSTSGFEAHLDTVELWEHGRVDDVEGRAATSCGSFAAVEEWSTESAASTRGLSEMARAPLDAACSSYSDLQCQNWPPASSRSAWASLEKRSSGRTNAGWLGSCKSEYNALVWRVSQPSIACVLEGLLKEVKSKGPTEKAVRDKTG</sequence>
<evidence type="ECO:0000313" key="1">
    <source>
        <dbReference type="EMBL" id="KAH7967729.1"/>
    </source>
</evidence>
<proteinExistence type="predicted"/>
<gene>
    <name evidence="1" type="ORF">HPB52_002082</name>
</gene>
<dbReference type="Proteomes" id="UP000821837">
    <property type="component" value="Unassembled WGS sequence"/>
</dbReference>
<evidence type="ECO:0000313" key="2">
    <source>
        <dbReference type="Proteomes" id="UP000821837"/>
    </source>
</evidence>
<reference evidence="1" key="2">
    <citation type="submission" date="2021-09" db="EMBL/GenBank/DDBJ databases">
        <authorList>
            <person name="Jia N."/>
            <person name="Wang J."/>
            <person name="Shi W."/>
            <person name="Du L."/>
            <person name="Sun Y."/>
            <person name="Zhan W."/>
            <person name="Jiang J."/>
            <person name="Wang Q."/>
            <person name="Zhang B."/>
            <person name="Ji P."/>
            <person name="Sakyi L.B."/>
            <person name="Cui X."/>
            <person name="Yuan T."/>
            <person name="Jiang B."/>
            <person name="Yang W."/>
            <person name="Lam T.T.-Y."/>
            <person name="Chang Q."/>
            <person name="Ding S."/>
            <person name="Wang X."/>
            <person name="Zhu J."/>
            <person name="Ruan X."/>
            <person name="Zhao L."/>
            <person name="Wei J."/>
            <person name="Que T."/>
            <person name="Du C."/>
            <person name="Cheng J."/>
            <person name="Dai P."/>
            <person name="Han X."/>
            <person name="Huang E."/>
            <person name="Gao Y."/>
            <person name="Liu J."/>
            <person name="Shao H."/>
            <person name="Ye R."/>
            <person name="Li L."/>
            <person name="Wei W."/>
            <person name="Wang X."/>
            <person name="Wang C."/>
            <person name="Huo Q."/>
            <person name="Li W."/>
            <person name="Guo W."/>
            <person name="Chen H."/>
            <person name="Chen S."/>
            <person name="Zhou L."/>
            <person name="Zhou L."/>
            <person name="Ni X."/>
            <person name="Tian J."/>
            <person name="Zhou Y."/>
            <person name="Sheng Y."/>
            <person name="Liu T."/>
            <person name="Pan Y."/>
            <person name="Xia L."/>
            <person name="Li J."/>
            <person name="Zhao F."/>
            <person name="Cao W."/>
        </authorList>
    </citation>
    <scope>NUCLEOTIDE SEQUENCE</scope>
    <source>
        <strain evidence="1">Rsan-2018</strain>
        <tissue evidence="1">Larvae</tissue>
    </source>
</reference>
<protein>
    <submittedName>
        <fullName evidence="1">Uncharacterized protein</fullName>
    </submittedName>
</protein>
<comment type="caution">
    <text evidence="1">The sequence shown here is derived from an EMBL/GenBank/DDBJ whole genome shotgun (WGS) entry which is preliminary data.</text>
</comment>
<organism evidence="1 2">
    <name type="scientific">Rhipicephalus sanguineus</name>
    <name type="common">Brown dog tick</name>
    <name type="synonym">Ixodes sanguineus</name>
    <dbReference type="NCBI Taxonomy" id="34632"/>
    <lineage>
        <taxon>Eukaryota</taxon>
        <taxon>Metazoa</taxon>
        <taxon>Ecdysozoa</taxon>
        <taxon>Arthropoda</taxon>
        <taxon>Chelicerata</taxon>
        <taxon>Arachnida</taxon>
        <taxon>Acari</taxon>
        <taxon>Parasitiformes</taxon>
        <taxon>Ixodida</taxon>
        <taxon>Ixodoidea</taxon>
        <taxon>Ixodidae</taxon>
        <taxon>Rhipicephalinae</taxon>
        <taxon>Rhipicephalus</taxon>
        <taxon>Rhipicephalus</taxon>
    </lineage>
</organism>
<reference evidence="1" key="1">
    <citation type="journal article" date="2020" name="Cell">
        <title>Large-Scale Comparative Analyses of Tick Genomes Elucidate Their Genetic Diversity and Vector Capacities.</title>
        <authorList>
            <consortium name="Tick Genome and Microbiome Consortium (TIGMIC)"/>
            <person name="Jia N."/>
            <person name="Wang J."/>
            <person name="Shi W."/>
            <person name="Du L."/>
            <person name="Sun Y."/>
            <person name="Zhan W."/>
            <person name="Jiang J.F."/>
            <person name="Wang Q."/>
            <person name="Zhang B."/>
            <person name="Ji P."/>
            <person name="Bell-Sakyi L."/>
            <person name="Cui X.M."/>
            <person name="Yuan T.T."/>
            <person name="Jiang B.G."/>
            <person name="Yang W.F."/>
            <person name="Lam T.T."/>
            <person name="Chang Q.C."/>
            <person name="Ding S.J."/>
            <person name="Wang X.J."/>
            <person name="Zhu J.G."/>
            <person name="Ruan X.D."/>
            <person name="Zhao L."/>
            <person name="Wei J.T."/>
            <person name="Ye R.Z."/>
            <person name="Que T.C."/>
            <person name="Du C.H."/>
            <person name="Zhou Y.H."/>
            <person name="Cheng J.X."/>
            <person name="Dai P.F."/>
            <person name="Guo W.B."/>
            <person name="Han X.H."/>
            <person name="Huang E.J."/>
            <person name="Li L.F."/>
            <person name="Wei W."/>
            <person name="Gao Y.C."/>
            <person name="Liu J.Z."/>
            <person name="Shao H.Z."/>
            <person name="Wang X."/>
            <person name="Wang C.C."/>
            <person name="Yang T.C."/>
            <person name="Huo Q.B."/>
            <person name="Li W."/>
            <person name="Chen H.Y."/>
            <person name="Chen S.E."/>
            <person name="Zhou L.G."/>
            <person name="Ni X.B."/>
            <person name="Tian J.H."/>
            <person name="Sheng Y."/>
            <person name="Liu T."/>
            <person name="Pan Y.S."/>
            <person name="Xia L.Y."/>
            <person name="Li J."/>
            <person name="Zhao F."/>
            <person name="Cao W.C."/>
        </authorList>
    </citation>
    <scope>NUCLEOTIDE SEQUENCE</scope>
    <source>
        <strain evidence="1">Rsan-2018</strain>
    </source>
</reference>
<accession>A0A9D4Q493</accession>
<dbReference type="EMBL" id="JABSTV010001248">
    <property type="protein sequence ID" value="KAH7967729.1"/>
    <property type="molecule type" value="Genomic_DNA"/>
</dbReference>
<name>A0A9D4Q493_RHISA</name>
<dbReference type="AlphaFoldDB" id="A0A9D4Q493"/>